<keyword evidence="3" id="KW-1003">Cell membrane</keyword>
<evidence type="ECO:0000256" key="4">
    <source>
        <dbReference type="ARBA" id="ARBA00022481"/>
    </source>
</evidence>
<comment type="caution">
    <text evidence="11">The sequence shown here is derived from an EMBL/GenBank/DDBJ whole genome shotgun (WGS) entry which is preliminary data.</text>
</comment>
<dbReference type="InterPro" id="IPR016940">
    <property type="entry name" value="ComGC"/>
</dbReference>
<dbReference type="AlphaFoldDB" id="A0A2Z6TCQ8"/>
<evidence type="ECO:0000256" key="6">
    <source>
        <dbReference type="ARBA" id="ARBA00022989"/>
    </source>
</evidence>
<evidence type="ECO:0000256" key="10">
    <source>
        <dbReference type="SAM" id="Phobius"/>
    </source>
</evidence>
<dbReference type="GO" id="GO:0009986">
    <property type="term" value="C:cell surface"/>
    <property type="evidence" value="ECO:0007669"/>
    <property type="project" value="UniProtKB-SubCell"/>
</dbReference>
<dbReference type="InterPro" id="IPR053468">
    <property type="entry name" value="ComGE-like"/>
</dbReference>
<evidence type="ECO:0000256" key="8">
    <source>
        <dbReference type="ARBA" id="ARBA00023287"/>
    </source>
</evidence>
<evidence type="ECO:0000313" key="12">
    <source>
        <dbReference type="Proteomes" id="UP000257317"/>
    </source>
</evidence>
<evidence type="ECO:0000256" key="5">
    <source>
        <dbReference type="ARBA" id="ARBA00022692"/>
    </source>
</evidence>
<dbReference type="NCBIfam" id="TIGR02532">
    <property type="entry name" value="IV_pilin_GFxxxE"/>
    <property type="match status" value="1"/>
</dbReference>
<evidence type="ECO:0000256" key="2">
    <source>
        <dbReference type="ARBA" id="ARBA00004241"/>
    </source>
</evidence>
<dbReference type="Gene3D" id="3.30.700.10">
    <property type="entry name" value="Glycoprotein, Type 4 Pilin"/>
    <property type="match status" value="1"/>
</dbReference>
<evidence type="ECO:0000256" key="1">
    <source>
        <dbReference type="ARBA" id="ARBA00004162"/>
    </source>
</evidence>
<keyword evidence="5 10" id="KW-0812">Transmembrane</keyword>
<dbReference type="Pfam" id="PF07963">
    <property type="entry name" value="N_methyl"/>
    <property type="match status" value="1"/>
</dbReference>
<dbReference type="Proteomes" id="UP000257317">
    <property type="component" value="Unassembled WGS sequence"/>
</dbReference>
<dbReference type="EMBL" id="BFBY01000003">
    <property type="protein sequence ID" value="GBG04585.1"/>
    <property type="molecule type" value="Genomic_DNA"/>
</dbReference>
<organism evidence="11 12">
    <name type="scientific">Lactobacillus rodentium</name>
    <dbReference type="NCBI Taxonomy" id="947835"/>
    <lineage>
        <taxon>Bacteria</taxon>
        <taxon>Bacillati</taxon>
        <taxon>Bacillota</taxon>
        <taxon>Bacilli</taxon>
        <taxon>Lactobacillales</taxon>
        <taxon>Lactobacillaceae</taxon>
        <taxon>Lactobacillus</taxon>
    </lineage>
</organism>
<dbReference type="NCBIfam" id="NF041013">
    <property type="entry name" value="T4P_ComGE"/>
    <property type="match status" value="1"/>
</dbReference>
<dbReference type="GO" id="GO:0005886">
    <property type="term" value="C:plasma membrane"/>
    <property type="evidence" value="ECO:0007669"/>
    <property type="project" value="UniProtKB-SubCell"/>
</dbReference>
<keyword evidence="12" id="KW-1185">Reference proteome</keyword>
<dbReference type="InterPro" id="IPR045584">
    <property type="entry name" value="Pilin-like"/>
</dbReference>
<evidence type="ECO:0000256" key="3">
    <source>
        <dbReference type="ARBA" id="ARBA00022475"/>
    </source>
</evidence>
<evidence type="ECO:0000313" key="11">
    <source>
        <dbReference type="EMBL" id="GBG04585.1"/>
    </source>
</evidence>
<dbReference type="NCBIfam" id="NF040999">
    <property type="entry name" value="pilin_ComGC"/>
    <property type="match status" value="1"/>
</dbReference>
<comment type="subcellular location">
    <subcellularLocation>
        <location evidence="1">Cell membrane</location>
        <topology evidence="1">Single-pass membrane protein</topology>
    </subcellularLocation>
    <subcellularLocation>
        <location evidence="2">Cell surface</location>
    </subcellularLocation>
</comment>
<evidence type="ECO:0000256" key="9">
    <source>
        <dbReference type="ARBA" id="ARBA00043982"/>
    </source>
</evidence>
<dbReference type="SUPFAM" id="SSF54523">
    <property type="entry name" value="Pili subunits"/>
    <property type="match status" value="1"/>
</dbReference>
<sequence length="108" mass="12184">MRQKLTNTLKKSQKLKGFTLIEMVIVIAIIAILILLVVPNLTKQKDRAESRTDEAFRSTLQTQVELADDKNISLEELNKEGFISDKQLKKANEKGITITNGKVTESKK</sequence>
<reference evidence="12" key="1">
    <citation type="submission" date="2018-03" db="EMBL/GenBank/DDBJ databases">
        <title>New taxa in the Lactobacillus gasseri group.</title>
        <authorList>
            <person name="Tanizawa Y."/>
            <person name="Tohno M."/>
            <person name="Endo A."/>
            <person name="Arita M."/>
        </authorList>
    </citation>
    <scope>NUCLEOTIDE SEQUENCE [LARGE SCALE GENOMIC DNA]</scope>
    <source>
        <strain evidence="12">DSM 24759</strain>
    </source>
</reference>
<dbReference type="PIRSF" id="PIRSF029928">
    <property type="entry name" value="Late_competence_ComGC"/>
    <property type="match status" value="1"/>
</dbReference>
<dbReference type="PROSITE" id="PS00409">
    <property type="entry name" value="PROKAR_NTER_METHYL"/>
    <property type="match status" value="1"/>
</dbReference>
<keyword evidence="8" id="KW-0178">Competence</keyword>
<comment type="similarity">
    <text evidence="9">Belongs to the ComGC family.</text>
</comment>
<dbReference type="OrthoDB" id="2327388at2"/>
<keyword evidence="6 10" id="KW-1133">Transmembrane helix</keyword>
<proteinExistence type="inferred from homology"/>
<dbReference type="GO" id="GO:0030420">
    <property type="term" value="P:establishment of competence for transformation"/>
    <property type="evidence" value="ECO:0007669"/>
    <property type="project" value="UniProtKB-KW"/>
</dbReference>
<evidence type="ECO:0000256" key="7">
    <source>
        <dbReference type="ARBA" id="ARBA00023136"/>
    </source>
</evidence>
<gene>
    <name evidence="11" type="primary">comGC</name>
    <name evidence="11" type="ORF">LrDSM24759_04990</name>
</gene>
<dbReference type="InterPro" id="IPR012902">
    <property type="entry name" value="N_methyl_site"/>
</dbReference>
<dbReference type="RefSeq" id="WP_117117934.1">
    <property type="nucleotide sequence ID" value="NZ_BFBY01000003.1"/>
</dbReference>
<accession>A0A2Z6TCQ8</accession>
<keyword evidence="4" id="KW-0488">Methylation</keyword>
<name>A0A2Z6TCQ8_9LACO</name>
<protein>
    <submittedName>
        <fullName evidence="11">Competence protein ComGC</fullName>
    </submittedName>
</protein>
<feature type="transmembrane region" description="Helical" evidence="10">
    <location>
        <begin position="20"/>
        <end position="41"/>
    </location>
</feature>
<keyword evidence="7 10" id="KW-0472">Membrane</keyword>